<organism evidence="4 5">
    <name type="scientific">Nephila pilipes</name>
    <name type="common">Giant wood spider</name>
    <name type="synonym">Nephila maculata</name>
    <dbReference type="NCBI Taxonomy" id="299642"/>
    <lineage>
        <taxon>Eukaryota</taxon>
        <taxon>Metazoa</taxon>
        <taxon>Ecdysozoa</taxon>
        <taxon>Arthropoda</taxon>
        <taxon>Chelicerata</taxon>
        <taxon>Arachnida</taxon>
        <taxon>Araneae</taxon>
        <taxon>Araneomorphae</taxon>
        <taxon>Entelegynae</taxon>
        <taxon>Araneoidea</taxon>
        <taxon>Nephilidae</taxon>
        <taxon>Nephila</taxon>
    </lineage>
</organism>
<dbReference type="SUPFAM" id="SSF52540">
    <property type="entry name" value="P-loop containing nucleoside triphosphate hydrolases"/>
    <property type="match status" value="1"/>
</dbReference>
<comment type="similarity">
    <text evidence="1">Belongs to the sulfotransferase 1 family.</text>
</comment>
<gene>
    <name evidence="4" type="primary">SULT1C4</name>
    <name evidence="4" type="ORF">NPIL_137631</name>
</gene>
<dbReference type="OrthoDB" id="205623at2759"/>
<evidence type="ECO:0000256" key="2">
    <source>
        <dbReference type="ARBA" id="ARBA00022679"/>
    </source>
</evidence>
<accession>A0A8X6T9G5</accession>
<evidence type="ECO:0000313" key="4">
    <source>
        <dbReference type="EMBL" id="GFS90387.1"/>
    </source>
</evidence>
<sequence length="363" mass="42827">MQGHQLSIRKKKISNGALVRLISHKHYLSLCTRPKAVFNTITMPPSMTEEEMKKESNVLLLFVRGRPFPGSRWFYKEVIEEALDFKPRDTDILISTFPKCGTNWMKYIVHTIITRGKKPLESSHQLTYEAVPFMDISGVAPLEVLPDPRPIHYHLPYDLIPKNPNAKYIYIFRNPKDTVVSFYHFTMQTDELHVTFDEYFETFMKGLVAYGDYFDHVLSWYEHRNDPNILFLSYEELQANTKDQVLRIAKFIGDEYHEDLVDDQALLDRVLYLISFENMKKSLMKEAPGKKEYELESNVIDTPFTTPGPRYEVKYLRYFRKGIVGDWKNHLSPEQNRRMDERIQEKFGGTEIIDMFNAKKNWL</sequence>
<dbReference type="InterPro" id="IPR027417">
    <property type="entry name" value="P-loop_NTPase"/>
</dbReference>
<reference evidence="4" key="1">
    <citation type="submission" date="2020-08" db="EMBL/GenBank/DDBJ databases">
        <title>Multicomponent nature underlies the extraordinary mechanical properties of spider dragline silk.</title>
        <authorList>
            <person name="Kono N."/>
            <person name="Nakamura H."/>
            <person name="Mori M."/>
            <person name="Yoshida Y."/>
            <person name="Ohtoshi R."/>
            <person name="Malay A.D."/>
            <person name="Moran D.A.P."/>
            <person name="Tomita M."/>
            <person name="Numata K."/>
            <person name="Arakawa K."/>
        </authorList>
    </citation>
    <scope>NUCLEOTIDE SEQUENCE</scope>
</reference>
<keyword evidence="2" id="KW-0808">Transferase</keyword>
<dbReference type="GO" id="GO:0008146">
    <property type="term" value="F:sulfotransferase activity"/>
    <property type="evidence" value="ECO:0007669"/>
    <property type="project" value="InterPro"/>
</dbReference>
<proteinExistence type="inferred from homology"/>
<keyword evidence="5" id="KW-1185">Reference proteome</keyword>
<dbReference type="Gene3D" id="3.40.50.300">
    <property type="entry name" value="P-loop containing nucleotide triphosphate hydrolases"/>
    <property type="match status" value="1"/>
</dbReference>
<dbReference type="Proteomes" id="UP000887013">
    <property type="component" value="Unassembled WGS sequence"/>
</dbReference>
<dbReference type="InterPro" id="IPR000863">
    <property type="entry name" value="Sulfotransferase_dom"/>
</dbReference>
<evidence type="ECO:0000256" key="1">
    <source>
        <dbReference type="ARBA" id="ARBA00005771"/>
    </source>
</evidence>
<evidence type="ECO:0000259" key="3">
    <source>
        <dbReference type="Pfam" id="PF00685"/>
    </source>
</evidence>
<protein>
    <submittedName>
        <fullName evidence="4">Sulfotransferase 1C4</fullName>
    </submittedName>
</protein>
<dbReference type="EMBL" id="BMAW01053296">
    <property type="protein sequence ID" value="GFS90387.1"/>
    <property type="molecule type" value="Genomic_DNA"/>
</dbReference>
<dbReference type="PANTHER" id="PTHR11783">
    <property type="entry name" value="SULFOTRANSFERASE SULT"/>
    <property type="match status" value="1"/>
</dbReference>
<dbReference type="Pfam" id="PF00685">
    <property type="entry name" value="Sulfotransfer_1"/>
    <property type="match status" value="1"/>
</dbReference>
<name>A0A8X6T9G5_NEPPI</name>
<dbReference type="AlphaFoldDB" id="A0A8X6T9G5"/>
<comment type="caution">
    <text evidence="4">The sequence shown here is derived from an EMBL/GenBank/DDBJ whole genome shotgun (WGS) entry which is preliminary data.</text>
</comment>
<feature type="domain" description="Sulfotransferase" evidence="3">
    <location>
        <begin position="89"/>
        <end position="350"/>
    </location>
</feature>
<evidence type="ECO:0000313" key="5">
    <source>
        <dbReference type="Proteomes" id="UP000887013"/>
    </source>
</evidence>